<keyword evidence="1" id="KW-0805">Transcription regulation</keyword>
<dbReference type="RefSeq" id="WP_029622381.1">
    <property type="nucleotide sequence ID" value="NZ_JAWXXV010000001.1"/>
</dbReference>
<dbReference type="Pfam" id="PF09209">
    <property type="entry name" value="CecR_C"/>
    <property type="match status" value="1"/>
</dbReference>
<evidence type="ECO:0000313" key="7">
    <source>
        <dbReference type="Proteomes" id="UP001279660"/>
    </source>
</evidence>
<dbReference type="Proteomes" id="UP001279660">
    <property type="component" value="Unassembled WGS sequence"/>
</dbReference>
<keyword evidence="7" id="KW-1185">Reference proteome</keyword>
<comment type="caution">
    <text evidence="6">The sequence shown here is derived from an EMBL/GenBank/DDBJ whole genome shotgun (WGS) entry which is preliminary data.</text>
</comment>
<dbReference type="InterPro" id="IPR001647">
    <property type="entry name" value="HTH_TetR"/>
</dbReference>
<accession>A0ABU4PNA4</accession>
<dbReference type="Gene3D" id="1.10.357.10">
    <property type="entry name" value="Tetracycline Repressor, domain 2"/>
    <property type="match status" value="1"/>
</dbReference>
<keyword evidence="3" id="KW-0804">Transcription</keyword>
<reference evidence="6 7" key="1">
    <citation type="submission" date="2023-11" db="EMBL/GenBank/DDBJ databases">
        <title>MicrobeMod: A computational toolkit for identifying prokaryotic methylation and restriction-modification with nanopore sequencing.</title>
        <authorList>
            <person name="Crits-Christoph A."/>
            <person name="Kang S.C."/>
            <person name="Lee H."/>
            <person name="Ostrov N."/>
        </authorList>
    </citation>
    <scope>NUCLEOTIDE SEQUENCE [LARGE SCALE GENOMIC DNA]</scope>
    <source>
        <strain evidence="6 7">ATCC 14820</strain>
    </source>
</reference>
<dbReference type="InterPro" id="IPR036271">
    <property type="entry name" value="Tet_transcr_reg_TetR-rel_C_sf"/>
</dbReference>
<evidence type="ECO:0000313" key="6">
    <source>
        <dbReference type="EMBL" id="MDX5984637.1"/>
    </source>
</evidence>
<organism evidence="6 7">
    <name type="scientific">Sphingomonas echinoides</name>
    <dbReference type="NCBI Taxonomy" id="59803"/>
    <lineage>
        <taxon>Bacteria</taxon>
        <taxon>Pseudomonadati</taxon>
        <taxon>Pseudomonadota</taxon>
        <taxon>Alphaproteobacteria</taxon>
        <taxon>Sphingomonadales</taxon>
        <taxon>Sphingomonadaceae</taxon>
        <taxon>Sphingomonas</taxon>
    </lineage>
</organism>
<evidence type="ECO:0000256" key="1">
    <source>
        <dbReference type="ARBA" id="ARBA00023015"/>
    </source>
</evidence>
<dbReference type="InterPro" id="IPR050109">
    <property type="entry name" value="HTH-type_TetR-like_transc_reg"/>
</dbReference>
<dbReference type="InterPro" id="IPR009057">
    <property type="entry name" value="Homeodomain-like_sf"/>
</dbReference>
<gene>
    <name evidence="6" type="ORF">SIL82_10210</name>
</gene>
<dbReference type="InterPro" id="IPR015292">
    <property type="entry name" value="Tscrpt_reg_YbiH_C"/>
</dbReference>
<dbReference type="PANTHER" id="PTHR30055:SF234">
    <property type="entry name" value="HTH-TYPE TRANSCRIPTIONAL REGULATOR BETI"/>
    <property type="match status" value="1"/>
</dbReference>
<name>A0ABU4PNA4_9SPHN</name>
<evidence type="ECO:0000256" key="4">
    <source>
        <dbReference type="PROSITE-ProRule" id="PRU00335"/>
    </source>
</evidence>
<sequence>MVQQRLLEIAIAEFASKGLDGASTRSIAAAAGTAMSSITYHFGGKEGLYLAAAGHIAAQMGGTLSPLIDGGVPEGMTPAAARTLIHAILASLVEKMTGQKNTSYSLFIMREQMEPTAAFERIYGGMLGTMLRTLAHLVQIATGRDDGDTARVAVVTLIGQVVTLRASRATVLKLMQRPDLDASAISALGGRIAANTDAILDRLIAERQELS</sequence>
<protein>
    <submittedName>
        <fullName evidence="6">CerR family C-terminal domain-containing protein</fullName>
    </submittedName>
</protein>
<dbReference type="PRINTS" id="PR00455">
    <property type="entry name" value="HTHTETR"/>
</dbReference>
<dbReference type="Pfam" id="PF00440">
    <property type="entry name" value="TetR_N"/>
    <property type="match status" value="1"/>
</dbReference>
<evidence type="ECO:0000259" key="5">
    <source>
        <dbReference type="PROSITE" id="PS50977"/>
    </source>
</evidence>
<evidence type="ECO:0000256" key="3">
    <source>
        <dbReference type="ARBA" id="ARBA00023163"/>
    </source>
</evidence>
<keyword evidence="2 4" id="KW-0238">DNA-binding</keyword>
<dbReference type="Gene3D" id="1.10.10.60">
    <property type="entry name" value="Homeodomain-like"/>
    <property type="match status" value="1"/>
</dbReference>
<dbReference type="SUPFAM" id="SSF48498">
    <property type="entry name" value="Tetracyclin repressor-like, C-terminal domain"/>
    <property type="match status" value="1"/>
</dbReference>
<feature type="domain" description="HTH tetR-type" evidence="5">
    <location>
        <begin position="1"/>
        <end position="60"/>
    </location>
</feature>
<evidence type="ECO:0000256" key="2">
    <source>
        <dbReference type="ARBA" id="ARBA00023125"/>
    </source>
</evidence>
<proteinExistence type="predicted"/>
<dbReference type="EMBL" id="JAWXXV010000001">
    <property type="protein sequence ID" value="MDX5984637.1"/>
    <property type="molecule type" value="Genomic_DNA"/>
</dbReference>
<dbReference type="PROSITE" id="PS50977">
    <property type="entry name" value="HTH_TETR_2"/>
    <property type="match status" value="1"/>
</dbReference>
<dbReference type="PANTHER" id="PTHR30055">
    <property type="entry name" value="HTH-TYPE TRANSCRIPTIONAL REGULATOR RUTR"/>
    <property type="match status" value="1"/>
</dbReference>
<dbReference type="SUPFAM" id="SSF46689">
    <property type="entry name" value="Homeodomain-like"/>
    <property type="match status" value="1"/>
</dbReference>
<feature type="DNA-binding region" description="H-T-H motif" evidence="4">
    <location>
        <begin position="23"/>
        <end position="42"/>
    </location>
</feature>